<dbReference type="Proteomes" id="UP001529510">
    <property type="component" value="Unassembled WGS sequence"/>
</dbReference>
<dbReference type="AlphaFoldDB" id="A0ABD0QXB2"/>
<proteinExistence type="predicted"/>
<gene>
    <name evidence="2" type="ORF">M9458_013560</name>
</gene>
<feature type="region of interest" description="Disordered" evidence="1">
    <location>
        <begin position="1"/>
        <end position="23"/>
    </location>
</feature>
<evidence type="ECO:0000256" key="1">
    <source>
        <dbReference type="SAM" id="MobiDB-lite"/>
    </source>
</evidence>
<reference evidence="2 3" key="1">
    <citation type="submission" date="2024-05" db="EMBL/GenBank/DDBJ databases">
        <title>Genome sequencing and assembly of Indian major carp, Cirrhinus mrigala (Hamilton, 1822).</title>
        <authorList>
            <person name="Mohindra V."/>
            <person name="Chowdhury L.M."/>
            <person name="Lal K."/>
            <person name="Jena J.K."/>
        </authorList>
    </citation>
    <scope>NUCLEOTIDE SEQUENCE [LARGE SCALE GENOMIC DNA]</scope>
    <source>
        <strain evidence="2">CM1030</strain>
        <tissue evidence="2">Blood</tissue>
    </source>
</reference>
<accession>A0ABD0QXB2</accession>
<evidence type="ECO:0000313" key="2">
    <source>
        <dbReference type="EMBL" id="KAL0190862.1"/>
    </source>
</evidence>
<protein>
    <submittedName>
        <fullName evidence="2">Uncharacterized protein</fullName>
    </submittedName>
</protein>
<comment type="caution">
    <text evidence="2">The sequence shown here is derived from an EMBL/GenBank/DDBJ whole genome shotgun (WGS) entry which is preliminary data.</text>
</comment>
<dbReference type="EMBL" id="JAMKFB020000006">
    <property type="protein sequence ID" value="KAL0190862.1"/>
    <property type="molecule type" value="Genomic_DNA"/>
</dbReference>
<organism evidence="2 3">
    <name type="scientific">Cirrhinus mrigala</name>
    <name type="common">Mrigala</name>
    <dbReference type="NCBI Taxonomy" id="683832"/>
    <lineage>
        <taxon>Eukaryota</taxon>
        <taxon>Metazoa</taxon>
        <taxon>Chordata</taxon>
        <taxon>Craniata</taxon>
        <taxon>Vertebrata</taxon>
        <taxon>Euteleostomi</taxon>
        <taxon>Actinopterygii</taxon>
        <taxon>Neopterygii</taxon>
        <taxon>Teleostei</taxon>
        <taxon>Ostariophysi</taxon>
        <taxon>Cypriniformes</taxon>
        <taxon>Cyprinidae</taxon>
        <taxon>Labeoninae</taxon>
        <taxon>Labeonini</taxon>
        <taxon>Cirrhinus</taxon>
    </lineage>
</organism>
<name>A0ABD0QXB2_CIRMR</name>
<feature type="non-terminal residue" evidence="2">
    <location>
        <position position="1"/>
    </location>
</feature>
<sequence>QVTAVVPRSSHISAGRPQLGHDFGPVRQSACHQRLRSPPSIAPLTTRSQVQPIMSCINTRPFPLFWAEYWTAFSTVFV</sequence>
<keyword evidence="3" id="KW-1185">Reference proteome</keyword>
<feature type="non-terminal residue" evidence="2">
    <location>
        <position position="78"/>
    </location>
</feature>
<evidence type="ECO:0000313" key="3">
    <source>
        <dbReference type="Proteomes" id="UP001529510"/>
    </source>
</evidence>